<feature type="binding site" evidence="4">
    <location>
        <position position="66"/>
    </location>
    <ligand>
        <name>FAD</name>
        <dbReference type="ChEBI" id="CHEBI:57692"/>
    </ligand>
</feature>
<dbReference type="PANTHER" id="PTHR43014:SF2">
    <property type="entry name" value="MERCURIC REDUCTASE"/>
    <property type="match status" value="1"/>
</dbReference>
<feature type="binding site" evidence="4">
    <location>
        <position position="130"/>
    </location>
    <ligand>
        <name>FAD</name>
        <dbReference type="ChEBI" id="CHEBI:57692"/>
    </ligand>
</feature>
<dbReference type="InterPro" id="IPR016156">
    <property type="entry name" value="FAD/NAD-linked_Rdtase_dimer_sf"/>
</dbReference>
<evidence type="ECO:0000313" key="9">
    <source>
        <dbReference type="Proteomes" id="UP001139485"/>
    </source>
</evidence>
<evidence type="ECO:0000259" key="7">
    <source>
        <dbReference type="Pfam" id="PF07992"/>
    </source>
</evidence>
<keyword evidence="9" id="KW-1185">Reference proteome</keyword>
<dbReference type="Proteomes" id="UP001139485">
    <property type="component" value="Unassembled WGS sequence"/>
</dbReference>
<accession>A0A9X2DA48</accession>
<dbReference type="Pfam" id="PF02852">
    <property type="entry name" value="Pyr_redox_dim"/>
    <property type="match status" value="1"/>
</dbReference>
<evidence type="ECO:0000259" key="6">
    <source>
        <dbReference type="Pfam" id="PF02852"/>
    </source>
</evidence>
<feature type="disulfide bond" description="Redox-active" evidence="5">
    <location>
        <begin position="57"/>
        <end position="62"/>
    </location>
</feature>
<dbReference type="InterPro" id="IPR004099">
    <property type="entry name" value="Pyr_nucl-diS_OxRdtase_dimer"/>
</dbReference>
<dbReference type="InterPro" id="IPR001100">
    <property type="entry name" value="Pyr_nuc-diS_OxRdtase"/>
</dbReference>
<keyword evidence="3 4" id="KW-0274">FAD</keyword>
<keyword evidence="2" id="KW-0285">Flavoprotein</keyword>
<feature type="domain" description="Pyridine nucleotide-disulphide oxidoreductase dimerisation" evidence="6">
    <location>
        <begin position="391"/>
        <end position="492"/>
    </location>
</feature>
<feature type="binding site" evidence="4">
    <location>
        <begin position="208"/>
        <end position="215"/>
    </location>
    <ligand>
        <name>NAD(+)</name>
        <dbReference type="ChEBI" id="CHEBI:57540"/>
    </ligand>
</feature>
<evidence type="ECO:0000256" key="1">
    <source>
        <dbReference type="ARBA" id="ARBA00007532"/>
    </source>
</evidence>
<feature type="binding site" evidence="4">
    <location>
        <position position="348"/>
    </location>
    <ligand>
        <name>FAD</name>
        <dbReference type="ChEBI" id="CHEBI:57692"/>
    </ligand>
</feature>
<gene>
    <name evidence="8" type="ORF">M8330_17660</name>
</gene>
<dbReference type="Pfam" id="PF07992">
    <property type="entry name" value="Pyr_redox_2"/>
    <property type="match status" value="1"/>
</dbReference>
<dbReference type="InterPro" id="IPR023753">
    <property type="entry name" value="FAD/NAD-binding_dom"/>
</dbReference>
<comment type="similarity">
    <text evidence="1">Belongs to the class-I pyridine nucleotide-disulfide oxidoreductase family.</text>
</comment>
<dbReference type="PRINTS" id="PR00411">
    <property type="entry name" value="PNDRDTASEI"/>
</dbReference>
<dbReference type="Gene3D" id="3.30.390.30">
    <property type="match status" value="1"/>
</dbReference>
<evidence type="ECO:0000256" key="5">
    <source>
        <dbReference type="PIRSR" id="PIRSR000350-4"/>
    </source>
</evidence>
<dbReference type="GO" id="GO:0050660">
    <property type="term" value="F:flavin adenine dinucleotide binding"/>
    <property type="evidence" value="ECO:0007669"/>
    <property type="project" value="TreeGrafter"/>
</dbReference>
<dbReference type="PIRSF" id="PIRSF000350">
    <property type="entry name" value="Mercury_reductase_MerA"/>
    <property type="match status" value="1"/>
</dbReference>
<evidence type="ECO:0000256" key="3">
    <source>
        <dbReference type="ARBA" id="ARBA00022827"/>
    </source>
</evidence>
<dbReference type="AlphaFoldDB" id="A0A9X2DA48"/>
<evidence type="ECO:0000256" key="4">
    <source>
        <dbReference type="PIRSR" id="PIRSR000350-3"/>
    </source>
</evidence>
<organism evidence="8 9">
    <name type="scientific">Nocardioides bruguierae</name>
    <dbReference type="NCBI Taxonomy" id="2945102"/>
    <lineage>
        <taxon>Bacteria</taxon>
        <taxon>Bacillati</taxon>
        <taxon>Actinomycetota</taxon>
        <taxon>Actinomycetes</taxon>
        <taxon>Propionibacteriales</taxon>
        <taxon>Nocardioidaceae</taxon>
        <taxon>Nocardioides</taxon>
    </lineage>
</organism>
<reference evidence="8" key="1">
    <citation type="submission" date="2022-05" db="EMBL/GenBank/DDBJ databases">
        <authorList>
            <person name="Tuo L."/>
        </authorList>
    </citation>
    <scope>NUCLEOTIDE SEQUENCE</scope>
    <source>
        <strain evidence="8">BSK12Z-4</strain>
    </source>
</reference>
<dbReference type="PANTHER" id="PTHR43014">
    <property type="entry name" value="MERCURIC REDUCTASE"/>
    <property type="match status" value="1"/>
</dbReference>
<dbReference type="RefSeq" id="WP_250828400.1">
    <property type="nucleotide sequence ID" value="NZ_JAMOIL010000028.1"/>
</dbReference>
<keyword evidence="4" id="KW-0520">NAD</keyword>
<dbReference type="PRINTS" id="PR00368">
    <property type="entry name" value="FADPNR"/>
</dbReference>
<name>A0A9X2DA48_9ACTN</name>
<dbReference type="Gene3D" id="3.50.50.60">
    <property type="entry name" value="FAD/NAD(P)-binding domain"/>
    <property type="match status" value="2"/>
</dbReference>
<proteinExistence type="inferred from homology"/>
<feature type="binding site" evidence="4">
    <location>
        <position position="308"/>
    </location>
    <ligand>
        <name>NAD(+)</name>
        <dbReference type="ChEBI" id="CHEBI:57540"/>
    </ligand>
</feature>
<dbReference type="SUPFAM" id="SSF51905">
    <property type="entry name" value="FAD/NAD(P)-binding domain"/>
    <property type="match status" value="1"/>
</dbReference>
<dbReference type="EMBL" id="JAMOIL010000028">
    <property type="protein sequence ID" value="MCM0622122.1"/>
    <property type="molecule type" value="Genomic_DNA"/>
</dbReference>
<keyword evidence="4" id="KW-0547">Nucleotide-binding</keyword>
<comment type="cofactor">
    <cofactor evidence="4">
        <name>FAD</name>
        <dbReference type="ChEBI" id="CHEBI:57692"/>
    </cofactor>
    <text evidence="4">Binds 1 FAD per subunit.</text>
</comment>
<dbReference type="InterPro" id="IPR036188">
    <property type="entry name" value="FAD/NAD-bd_sf"/>
</dbReference>
<feature type="domain" description="FAD/NAD(P)-binding" evidence="7">
    <location>
        <begin position="21"/>
        <end position="363"/>
    </location>
</feature>
<feature type="binding site" evidence="4">
    <location>
        <position position="231"/>
    </location>
    <ligand>
        <name>NAD(+)</name>
        <dbReference type="ChEBI" id="CHEBI:57540"/>
    </ligand>
</feature>
<sequence>MSTSPTADDPTRPQPLHRTVDVVVLGMGSGGEHVAHKLLDAGLEVAGVEAGLVGGECPFWGCTPSKLLIRSADALAEARRAGHLAGDVDVRRPDLGPAAARVREANHDWDDEAHAGPLLGKGLDLVRGHGRLEGRDADGAVRVRVTTTGGGSDSDTDTVLLTARRGVVLNTGTEPAVPPVEGLAGTPYWTNRDAVALTAAPDSVVVLGGGPIGAELTQVLARFGSRTTLVETEPRLLGPEEPEAGDLLADVLRTEGVDVRTGTTLTRVAHGDGGFTCTLVADHGGDEDGDEDGGEATVTADHLLVATGRRPLLDDLGLETVGLDPAAATVPVDPRCRSAAEGVWAVGDITGEGAFTSVALYQGALVVQDLLGTATGGPDTHPEEWGDYRAVARATFTDPEVGAVGLTEAQAREAGIDVVTAIADVGRDSRGWIHGAHGLIKVVADREAGVLVGATAVSPAGGEVIGLFTTAVHARVPVATLSRMHLAYPTFHRTARVVLAKLGEAGV</sequence>
<comment type="caution">
    <text evidence="8">The sequence shown here is derived from an EMBL/GenBank/DDBJ whole genome shotgun (WGS) entry which is preliminary data.</text>
</comment>
<protein>
    <submittedName>
        <fullName evidence="8">NAD(P)/FAD-dependent oxidoreductase</fullName>
    </submittedName>
</protein>
<dbReference type="SUPFAM" id="SSF55424">
    <property type="entry name" value="FAD/NAD-linked reductases, dimerisation (C-terminal) domain"/>
    <property type="match status" value="1"/>
</dbReference>
<evidence type="ECO:0000313" key="8">
    <source>
        <dbReference type="EMBL" id="MCM0622122.1"/>
    </source>
</evidence>
<evidence type="ECO:0000256" key="2">
    <source>
        <dbReference type="ARBA" id="ARBA00022630"/>
    </source>
</evidence>
<dbReference type="GO" id="GO:0003955">
    <property type="term" value="F:NAD(P)H dehydrogenase (quinone) activity"/>
    <property type="evidence" value="ECO:0007669"/>
    <property type="project" value="TreeGrafter"/>
</dbReference>